<evidence type="ECO:0000313" key="7">
    <source>
        <dbReference type="Proteomes" id="UP001651690"/>
    </source>
</evidence>
<evidence type="ECO:0000256" key="3">
    <source>
        <dbReference type="ARBA" id="ARBA00022840"/>
    </source>
</evidence>
<organism evidence="6 7">
    <name type="scientific">Mycolicibacterium arenosum</name>
    <dbReference type="NCBI Taxonomy" id="2952157"/>
    <lineage>
        <taxon>Bacteria</taxon>
        <taxon>Bacillati</taxon>
        <taxon>Actinomycetota</taxon>
        <taxon>Actinomycetes</taxon>
        <taxon>Mycobacteriales</taxon>
        <taxon>Mycobacteriaceae</taxon>
        <taxon>Mycolicibacterium</taxon>
    </lineage>
</organism>
<dbReference type="Pfam" id="PF18603">
    <property type="entry name" value="LAL_C2"/>
    <property type="match status" value="1"/>
</dbReference>
<sequence length="400" mass="42435">MTRLLVVGGISSVHDIARRLGAELTLVKTTASQTMLEPQAYERIIDVSDYADRDRAAKEATEAIAEAGLAAMTFDGILCLHDDAVELGAVIAEQLGLPFPSPEVVHRTVDKSAMRDRLDAMGLGTVAHGVVAEGRAEWACGTPSSEVVLKPVDGRASRGVTFHRSIDDLDDWLAHHPGEADGYVVEERKSGREFSVESLILRSGDAWHGVTAKTTNAAVESGHLHPAPLQADERARIVATAAACIEALGVDRGLLHTEVILSDDGSAHVVETHLRGGGDYILDLVRSATGLDLPELYVRDLVHGLDTFPQAAELGYASAQFAFPVDTGVITGWHLVREARALPGVDAVITLLNVGDSVSPDVTSSYGRSVCALAYATDPASALRRARAAALTPRPTVEPV</sequence>
<keyword evidence="3 4" id="KW-0067">ATP-binding</keyword>
<dbReference type="SUPFAM" id="SSF56059">
    <property type="entry name" value="Glutathione synthetase ATP-binding domain-like"/>
    <property type="match status" value="1"/>
</dbReference>
<dbReference type="Gene3D" id="3.30.470.20">
    <property type="entry name" value="ATP-grasp fold, B domain"/>
    <property type="match status" value="1"/>
</dbReference>
<keyword evidence="7" id="KW-1185">Reference proteome</keyword>
<keyword evidence="1" id="KW-0436">Ligase</keyword>
<gene>
    <name evidence="6" type="ORF">NM203_07120</name>
</gene>
<evidence type="ECO:0000256" key="2">
    <source>
        <dbReference type="ARBA" id="ARBA00022741"/>
    </source>
</evidence>
<accession>A0ABT1M0J0</accession>
<dbReference type="RefSeq" id="WP_255059074.1">
    <property type="nucleotide sequence ID" value="NZ_JANDBD010000002.1"/>
</dbReference>
<dbReference type="PROSITE" id="PS50975">
    <property type="entry name" value="ATP_GRASP"/>
    <property type="match status" value="1"/>
</dbReference>
<comment type="caution">
    <text evidence="6">The sequence shown here is derived from an EMBL/GenBank/DDBJ whole genome shotgun (WGS) entry which is preliminary data.</text>
</comment>
<evidence type="ECO:0000259" key="5">
    <source>
        <dbReference type="PROSITE" id="PS50975"/>
    </source>
</evidence>
<proteinExistence type="predicted"/>
<dbReference type="Gene3D" id="3.40.50.20">
    <property type="match status" value="1"/>
</dbReference>
<dbReference type="Pfam" id="PF13535">
    <property type="entry name" value="ATP-grasp_4"/>
    <property type="match status" value="1"/>
</dbReference>
<dbReference type="InterPro" id="IPR011761">
    <property type="entry name" value="ATP-grasp"/>
</dbReference>
<reference evidence="6 7" key="1">
    <citation type="submission" date="2022-06" db="EMBL/GenBank/DDBJ databases">
        <title>Mycolicibacterium sp. CAU 1645 isolated from seawater.</title>
        <authorList>
            <person name="Kim W."/>
        </authorList>
    </citation>
    <scope>NUCLEOTIDE SEQUENCE [LARGE SCALE GENOMIC DNA]</scope>
    <source>
        <strain evidence="6 7">CAU 1645</strain>
    </source>
</reference>
<dbReference type="InterPro" id="IPR052032">
    <property type="entry name" value="ATP-dep_AA_Ligase"/>
</dbReference>
<dbReference type="InterPro" id="IPR041472">
    <property type="entry name" value="BL00235/CARNS1_N"/>
</dbReference>
<evidence type="ECO:0000256" key="1">
    <source>
        <dbReference type="ARBA" id="ARBA00022598"/>
    </source>
</evidence>
<dbReference type="InterPro" id="IPR040570">
    <property type="entry name" value="LAL_C2"/>
</dbReference>
<dbReference type="EMBL" id="JANDBD010000002">
    <property type="protein sequence ID" value="MCP9271952.1"/>
    <property type="molecule type" value="Genomic_DNA"/>
</dbReference>
<dbReference type="PANTHER" id="PTHR43585">
    <property type="entry name" value="FUMIPYRROLE BIOSYNTHESIS PROTEIN C"/>
    <property type="match status" value="1"/>
</dbReference>
<feature type="domain" description="ATP-grasp" evidence="5">
    <location>
        <begin position="115"/>
        <end position="302"/>
    </location>
</feature>
<dbReference type="PANTHER" id="PTHR43585:SF2">
    <property type="entry name" value="ATP-GRASP ENZYME FSQD"/>
    <property type="match status" value="1"/>
</dbReference>
<name>A0ABT1M0J0_9MYCO</name>
<keyword evidence="2 4" id="KW-0547">Nucleotide-binding</keyword>
<dbReference type="Pfam" id="PF18130">
    <property type="entry name" value="ATPgrasp_N"/>
    <property type="match status" value="1"/>
</dbReference>
<evidence type="ECO:0000313" key="6">
    <source>
        <dbReference type="EMBL" id="MCP9271952.1"/>
    </source>
</evidence>
<protein>
    <submittedName>
        <fullName evidence="6">ATP-grasp domain-containing protein</fullName>
    </submittedName>
</protein>
<evidence type="ECO:0000256" key="4">
    <source>
        <dbReference type="PROSITE-ProRule" id="PRU00409"/>
    </source>
</evidence>
<dbReference type="Proteomes" id="UP001651690">
    <property type="component" value="Unassembled WGS sequence"/>
</dbReference>